<dbReference type="GO" id="GO:0034551">
    <property type="term" value="P:mitochondrial respiratory chain complex III assembly"/>
    <property type="evidence" value="ECO:0007669"/>
    <property type="project" value="InterPro"/>
</dbReference>
<dbReference type="PANTHER" id="PTHR36465">
    <property type="entry name" value="UBIQUINOL-CYTOCHROME-C REDUCTASE COMPLEX ASSEMBLY FACTOR 3"/>
    <property type="match status" value="1"/>
</dbReference>
<evidence type="ECO:0000256" key="7">
    <source>
        <dbReference type="ARBA" id="ARBA00022989"/>
    </source>
</evidence>
<evidence type="ECO:0000256" key="10">
    <source>
        <dbReference type="ARBA" id="ARBA00023310"/>
    </source>
</evidence>
<dbReference type="PANTHER" id="PTHR36465:SF1">
    <property type="entry name" value="UBIQUINOL-CYTOCHROME-C REDUCTASE COMPLEX ASSEMBLY FACTOR 3"/>
    <property type="match status" value="1"/>
</dbReference>
<proteinExistence type="inferred from homology"/>
<evidence type="ECO:0000256" key="2">
    <source>
        <dbReference type="ARBA" id="ARBA00004434"/>
    </source>
</evidence>
<keyword evidence="8" id="KW-0496">Mitochondrion</keyword>
<keyword evidence="6" id="KW-0999">Mitochondrion inner membrane</keyword>
<accession>A0A974DRX7</accession>
<organism evidence="12 13">
    <name type="scientific">Xenopus laevis</name>
    <name type="common">African clawed frog</name>
    <dbReference type="NCBI Taxonomy" id="8355"/>
    <lineage>
        <taxon>Eukaryota</taxon>
        <taxon>Metazoa</taxon>
        <taxon>Chordata</taxon>
        <taxon>Craniata</taxon>
        <taxon>Vertebrata</taxon>
        <taxon>Euteleostomi</taxon>
        <taxon>Amphibia</taxon>
        <taxon>Batrachia</taxon>
        <taxon>Anura</taxon>
        <taxon>Pipoidea</taxon>
        <taxon>Pipidae</taxon>
        <taxon>Xenopodinae</taxon>
        <taxon>Xenopus</taxon>
        <taxon>Xenopus</taxon>
    </lineage>
</organism>
<evidence type="ECO:0000256" key="8">
    <source>
        <dbReference type="ARBA" id="ARBA00023128"/>
    </source>
</evidence>
<protein>
    <recommendedName>
        <fullName evidence="4">Ubiquinol-cytochrome-c reductase complex assembly factor 3</fullName>
    </recommendedName>
</protein>
<comment type="function">
    <text evidence="1">Required for the assembly of the ubiquinol-cytochrome c reductase complex (mitochondrial respiratory chain complex III or cytochrome b-c1 complex), mediating cytochrome b recruitment and probably stabilization within the complex. Thereby, plays an important role in ATP production by mitochondria. Cardiolipin-binding protein, it may also control the cardiolipin composition of mitochondria membranes and their morphology.</text>
</comment>
<evidence type="ECO:0000256" key="1">
    <source>
        <dbReference type="ARBA" id="ARBA00002879"/>
    </source>
</evidence>
<evidence type="ECO:0000256" key="3">
    <source>
        <dbReference type="ARBA" id="ARBA00006970"/>
    </source>
</evidence>
<evidence type="ECO:0000256" key="9">
    <source>
        <dbReference type="ARBA" id="ARBA00023136"/>
    </source>
</evidence>
<sequence>METVRRIVKGTLLLGFCTGIGGVLWVLVAPGKERRLEMRRNYPEANPAMLAEAHKRNEMVLKVIEESAKTNENMARRSPWSS</sequence>
<dbReference type="GO" id="GO:0006754">
    <property type="term" value="P:ATP biosynthetic process"/>
    <property type="evidence" value="ECO:0007669"/>
    <property type="project" value="UniProtKB-KW"/>
</dbReference>
<comment type="similarity">
    <text evidence="3">Belongs to the UQCC3 family.</text>
</comment>
<reference evidence="13" key="1">
    <citation type="journal article" date="2016" name="Nature">
        <title>Genome evolution in the allotetraploid frog Xenopus laevis.</title>
        <authorList>
            <person name="Session A.M."/>
            <person name="Uno Y."/>
            <person name="Kwon T."/>
            <person name="Chapman J.A."/>
            <person name="Toyoda A."/>
            <person name="Takahashi S."/>
            <person name="Fukui A."/>
            <person name="Hikosaka A."/>
            <person name="Suzuki A."/>
            <person name="Kondo M."/>
            <person name="van Heeringen S.J."/>
            <person name="Quigley I."/>
            <person name="Heinz S."/>
            <person name="Ogino H."/>
            <person name="Ochi H."/>
            <person name="Hellsten U."/>
            <person name="Lyons J.B."/>
            <person name="Simakov O."/>
            <person name="Putnam N."/>
            <person name="Stites J."/>
            <person name="Kuroki Y."/>
            <person name="Tanaka T."/>
            <person name="Michiue T."/>
            <person name="Watanabe M."/>
            <person name="Bogdanovic O."/>
            <person name="Lister R."/>
            <person name="Georgiou G."/>
            <person name="Paranjpe S.S."/>
            <person name="van Kruijsbergen I."/>
            <person name="Shu S."/>
            <person name="Carlson J."/>
            <person name="Kinoshita T."/>
            <person name="Ohta Y."/>
            <person name="Mawaribuchi S."/>
            <person name="Jenkins J."/>
            <person name="Grimwood J."/>
            <person name="Schmutz J."/>
            <person name="Mitros T."/>
            <person name="Mozaffari S.V."/>
            <person name="Suzuki Y."/>
            <person name="Haramoto Y."/>
            <person name="Yamamoto T.S."/>
            <person name="Takagi C."/>
            <person name="Heald R."/>
            <person name="Miller K."/>
            <person name="Haudenschild C."/>
            <person name="Kitzman J."/>
            <person name="Nakayama T."/>
            <person name="Izutsu Y."/>
            <person name="Robert J."/>
            <person name="Fortriede J."/>
            <person name="Burns K."/>
            <person name="Lotay V."/>
            <person name="Karimi K."/>
            <person name="Yasuoka Y."/>
            <person name="Dichmann D.S."/>
            <person name="Flajnik M.F."/>
            <person name="Houston D.W."/>
            <person name="Shendure J."/>
            <person name="DuPasquier L."/>
            <person name="Vize P.D."/>
            <person name="Zorn A.M."/>
            <person name="Ito M."/>
            <person name="Marcotte E.M."/>
            <person name="Wallingford J.B."/>
            <person name="Ito Y."/>
            <person name="Asashima M."/>
            <person name="Ueno N."/>
            <person name="Matsuda Y."/>
            <person name="Veenstra G.J."/>
            <person name="Fujiyama A."/>
            <person name="Harland R.M."/>
            <person name="Taira M."/>
            <person name="Rokhsar D.S."/>
        </authorList>
    </citation>
    <scope>NUCLEOTIDE SEQUENCE [LARGE SCALE GENOMIC DNA]</scope>
    <source>
        <strain evidence="13">J</strain>
    </source>
</reference>
<dbReference type="EMBL" id="CM004468">
    <property type="protein sequence ID" value="OCT95667.1"/>
    <property type="molecule type" value="Genomic_DNA"/>
</dbReference>
<evidence type="ECO:0000256" key="6">
    <source>
        <dbReference type="ARBA" id="ARBA00022792"/>
    </source>
</evidence>
<evidence type="ECO:0000256" key="4">
    <source>
        <dbReference type="ARBA" id="ARBA00016475"/>
    </source>
</evidence>
<keyword evidence="5 11" id="KW-0812">Transmembrane</keyword>
<dbReference type="OMA" id="TNENMAR"/>
<dbReference type="Proteomes" id="UP000694892">
    <property type="component" value="Chromosome 2L"/>
</dbReference>
<comment type="subcellular location">
    <subcellularLocation>
        <location evidence="2">Mitochondrion inner membrane</location>
        <topology evidence="2">Single-pass membrane protein</topology>
    </subcellularLocation>
</comment>
<keyword evidence="7 11" id="KW-1133">Transmembrane helix</keyword>
<evidence type="ECO:0000313" key="13">
    <source>
        <dbReference type="Proteomes" id="UP000694892"/>
    </source>
</evidence>
<dbReference type="GO" id="GO:0005743">
    <property type="term" value="C:mitochondrial inner membrane"/>
    <property type="evidence" value="ECO:0007669"/>
    <property type="project" value="UniProtKB-SubCell"/>
</dbReference>
<dbReference type="Pfam" id="PF15141">
    <property type="entry name" value="UQCC3"/>
    <property type="match status" value="1"/>
</dbReference>
<keyword evidence="9 11" id="KW-0472">Membrane</keyword>
<evidence type="ECO:0000256" key="5">
    <source>
        <dbReference type="ARBA" id="ARBA00022692"/>
    </source>
</evidence>
<keyword evidence="10" id="KW-0066">ATP synthesis</keyword>
<dbReference type="AlphaFoldDB" id="A0A974DRX7"/>
<dbReference type="InterPro" id="IPR027896">
    <property type="entry name" value="UQCC3"/>
</dbReference>
<feature type="transmembrane region" description="Helical" evidence="11">
    <location>
        <begin position="12"/>
        <end position="30"/>
    </location>
</feature>
<evidence type="ECO:0000313" key="12">
    <source>
        <dbReference type="EMBL" id="OCT95667.1"/>
    </source>
</evidence>
<evidence type="ECO:0000256" key="11">
    <source>
        <dbReference type="SAM" id="Phobius"/>
    </source>
</evidence>
<name>A0A974DRX7_XENLA</name>
<gene>
    <name evidence="12" type="ORF">XELAEV_18013355mg</name>
</gene>